<evidence type="ECO:0000256" key="1">
    <source>
        <dbReference type="ARBA" id="ARBA00000822"/>
    </source>
</evidence>
<evidence type="ECO:0000313" key="14">
    <source>
        <dbReference type="Proteomes" id="UP000193922"/>
    </source>
</evidence>
<name>A0A1Y1WH44_9FUNG</name>
<dbReference type="InterPro" id="IPR001579">
    <property type="entry name" value="Glyco_hydro_18_chit_AS"/>
</dbReference>
<keyword evidence="7" id="KW-0624">Polysaccharide degradation</keyword>
<comment type="caution">
    <text evidence="13">The sequence shown here is derived from an EMBL/GenBank/DDBJ whole genome shotgun (WGS) entry which is preliminary data.</text>
</comment>
<dbReference type="PROSITE" id="PS01095">
    <property type="entry name" value="GH18_1"/>
    <property type="match status" value="1"/>
</dbReference>
<dbReference type="AlphaFoldDB" id="A0A1Y1WH44"/>
<dbReference type="InterPro" id="IPR005089">
    <property type="entry name" value="CBM19"/>
</dbReference>
<dbReference type="Pfam" id="PF00704">
    <property type="entry name" value="Glyco_hydro_18"/>
    <property type="match status" value="1"/>
</dbReference>
<evidence type="ECO:0000256" key="11">
    <source>
        <dbReference type="SAM" id="SignalP"/>
    </source>
</evidence>
<keyword evidence="14" id="KW-1185">Reference proteome</keyword>
<accession>A0A1Y1WH44</accession>
<evidence type="ECO:0000256" key="2">
    <source>
        <dbReference type="ARBA" id="ARBA00012729"/>
    </source>
</evidence>
<dbReference type="InterPro" id="IPR045321">
    <property type="entry name" value="Cts1-like"/>
</dbReference>
<comment type="catalytic activity">
    <reaction evidence="1">
        <text>Random endo-hydrolysis of N-acetyl-beta-D-glucosaminide (1-&gt;4)-beta-linkages in chitin and chitodextrins.</text>
        <dbReference type="EC" id="3.2.1.14"/>
    </reaction>
</comment>
<dbReference type="EMBL" id="MCFD01000002">
    <property type="protein sequence ID" value="ORX72843.1"/>
    <property type="molecule type" value="Genomic_DNA"/>
</dbReference>
<comment type="similarity">
    <text evidence="9">Belongs to the glycosyl hydrolase 18 family.</text>
</comment>
<evidence type="ECO:0000256" key="5">
    <source>
        <dbReference type="ARBA" id="ARBA00023277"/>
    </source>
</evidence>
<evidence type="ECO:0000256" key="8">
    <source>
        <dbReference type="RuleBase" id="RU000489"/>
    </source>
</evidence>
<dbReference type="InterPro" id="IPR001223">
    <property type="entry name" value="Glyco_hydro18_cat"/>
</dbReference>
<reference evidence="13 14" key="1">
    <citation type="submission" date="2016-07" db="EMBL/GenBank/DDBJ databases">
        <title>Pervasive Adenine N6-methylation of Active Genes in Fungi.</title>
        <authorList>
            <consortium name="DOE Joint Genome Institute"/>
            <person name="Mondo S.J."/>
            <person name="Dannebaum R.O."/>
            <person name="Kuo R.C."/>
            <person name="Labutti K."/>
            <person name="Haridas S."/>
            <person name="Kuo A."/>
            <person name="Salamov A."/>
            <person name="Ahrendt S.R."/>
            <person name="Lipzen A."/>
            <person name="Sullivan W."/>
            <person name="Andreopoulos W.B."/>
            <person name="Clum A."/>
            <person name="Lindquist E."/>
            <person name="Daum C."/>
            <person name="Ramamoorthy G.K."/>
            <person name="Gryganskyi A."/>
            <person name="Culley D."/>
            <person name="Magnuson J.K."/>
            <person name="James T.Y."/>
            <person name="O'Malley M.A."/>
            <person name="Stajich J.E."/>
            <person name="Spatafora J.W."/>
            <person name="Visel A."/>
            <person name="Grigoriev I.V."/>
        </authorList>
    </citation>
    <scope>NUCLEOTIDE SEQUENCE [LARGE SCALE GENOMIC DNA]</scope>
    <source>
        <strain evidence="13 14">ATCC 12442</strain>
    </source>
</reference>
<feature type="domain" description="GH18" evidence="12">
    <location>
        <begin position="28"/>
        <end position="326"/>
    </location>
</feature>
<dbReference type="CDD" id="cd02877">
    <property type="entry name" value="GH18_hevamine_XipI_class_III"/>
    <property type="match status" value="1"/>
</dbReference>
<dbReference type="PANTHER" id="PTHR45708:SF49">
    <property type="entry name" value="ENDOCHITINASE"/>
    <property type="match status" value="1"/>
</dbReference>
<dbReference type="Gene3D" id="3.20.20.80">
    <property type="entry name" value="Glycosidases"/>
    <property type="match status" value="1"/>
</dbReference>
<evidence type="ECO:0000256" key="4">
    <source>
        <dbReference type="ARBA" id="ARBA00023024"/>
    </source>
</evidence>
<feature type="compositionally biased region" description="Low complexity" evidence="10">
    <location>
        <begin position="332"/>
        <end position="398"/>
    </location>
</feature>
<dbReference type="Proteomes" id="UP000193922">
    <property type="component" value="Unassembled WGS sequence"/>
</dbReference>
<dbReference type="GO" id="GO:0008061">
    <property type="term" value="F:chitin binding"/>
    <property type="evidence" value="ECO:0007669"/>
    <property type="project" value="InterPro"/>
</dbReference>
<feature type="signal peptide" evidence="11">
    <location>
        <begin position="1"/>
        <end position="20"/>
    </location>
</feature>
<dbReference type="RefSeq" id="XP_040746183.1">
    <property type="nucleotide sequence ID" value="XM_040886489.1"/>
</dbReference>
<dbReference type="OrthoDB" id="6020543at2759"/>
<organism evidence="13 14">
    <name type="scientific">Linderina pennispora</name>
    <dbReference type="NCBI Taxonomy" id="61395"/>
    <lineage>
        <taxon>Eukaryota</taxon>
        <taxon>Fungi</taxon>
        <taxon>Fungi incertae sedis</taxon>
        <taxon>Zoopagomycota</taxon>
        <taxon>Kickxellomycotina</taxon>
        <taxon>Kickxellomycetes</taxon>
        <taxon>Kickxellales</taxon>
        <taxon>Kickxellaceae</taxon>
        <taxon>Linderina</taxon>
    </lineage>
</organism>
<dbReference type="GO" id="GO:0005576">
    <property type="term" value="C:extracellular region"/>
    <property type="evidence" value="ECO:0007669"/>
    <property type="project" value="TreeGrafter"/>
</dbReference>
<feature type="region of interest" description="Disordered" evidence="10">
    <location>
        <begin position="332"/>
        <end position="405"/>
    </location>
</feature>
<dbReference type="SUPFAM" id="SSF51445">
    <property type="entry name" value="(Trans)glycosidases"/>
    <property type="match status" value="1"/>
</dbReference>
<evidence type="ECO:0000256" key="9">
    <source>
        <dbReference type="RuleBase" id="RU004453"/>
    </source>
</evidence>
<evidence type="ECO:0000256" key="10">
    <source>
        <dbReference type="SAM" id="MobiDB-lite"/>
    </source>
</evidence>
<keyword evidence="4" id="KW-0146">Chitin degradation</keyword>
<dbReference type="GO" id="GO:0006032">
    <property type="term" value="P:chitin catabolic process"/>
    <property type="evidence" value="ECO:0007669"/>
    <property type="project" value="UniProtKB-KW"/>
</dbReference>
<dbReference type="PROSITE" id="PS51910">
    <property type="entry name" value="GH18_2"/>
    <property type="match status" value="1"/>
</dbReference>
<gene>
    <name evidence="13" type="ORF">DL89DRAFT_265025</name>
</gene>
<dbReference type="PANTHER" id="PTHR45708">
    <property type="entry name" value="ENDOCHITINASE"/>
    <property type="match status" value="1"/>
</dbReference>
<protein>
    <recommendedName>
        <fullName evidence="2">chitinase</fullName>
        <ecNumber evidence="2">3.2.1.14</ecNumber>
    </recommendedName>
</protein>
<keyword evidence="11" id="KW-0732">Signal</keyword>
<proteinExistence type="inferred from homology"/>
<sequence length="460" mass="47856">MPSPILATAAFAALSSFAAATYSSTCSNNMVTYWGQNSWGGSHLNDPANWEKDLAEYCQDDTFDVINLSFVINYNVTGLPVLNHAGHCETKFNGTNTLTCPGIGKDIKTCQANGKKIVLSLGGGGNPTYSLGSSAEGVQFANTVWNMFLGGTHQYRPYGDAVLDGVDLDIESGANGGYAAFIAQLRTYFASASKQYIVSAAPQCVYPDSSLGSTLNTAWIDNNYIQFYNNPCNLVNINNQWNFDYKSWDALAKKNPNPNSKVYVGLPAGPGAAGNGYIELNTLQADLKQLYTNFTSTFGGVMLWDASWYSNNQGYVKGLSSWVKANMQCGATPPTSTTAAPTTTTAAPTTTTAAPTSSAPESTSTTASPTSTVASSTSTTASPTSSSTTTSAPAPTSTSGGGPVAGGSCSSQGAVQCADTSGKNANYFACNNGAWLQLSCGSGTACFSSGSSIYCDWPSA</sequence>
<dbReference type="InterPro" id="IPR050542">
    <property type="entry name" value="Glycosyl_Hydrlase18_Chitinase"/>
</dbReference>
<dbReference type="Pfam" id="PF03427">
    <property type="entry name" value="CBM_19"/>
    <property type="match status" value="1"/>
</dbReference>
<dbReference type="EC" id="3.2.1.14" evidence="2"/>
<evidence type="ECO:0000256" key="7">
    <source>
        <dbReference type="ARBA" id="ARBA00023326"/>
    </source>
</evidence>
<dbReference type="InterPro" id="IPR017853">
    <property type="entry name" value="GH"/>
</dbReference>
<dbReference type="GO" id="GO:0008843">
    <property type="term" value="F:endochitinase activity"/>
    <property type="evidence" value="ECO:0007669"/>
    <property type="project" value="UniProtKB-EC"/>
</dbReference>
<keyword evidence="3 8" id="KW-0378">Hydrolase</keyword>
<feature type="chain" id="PRO_5013322258" description="chitinase" evidence="11">
    <location>
        <begin position="21"/>
        <end position="460"/>
    </location>
</feature>
<evidence type="ECO:0000313" key="13">
    <source>
        <dbReference type="EMBL" id="ORX72843.1"/>
    </source>
</evidence>
<evidence type="ECO:0000259" key="12">
    <source>
        <dbReference type="PROSITE" id="PS51910"/>
    </source>
</evidence>
<dbReference type="GO" id="GO:0000272">
    <property type="term" value="P:polysaccharide catabolic process"/>
    <property type="evidence" value="ECO:0007669"/>
    <property type="project" value="UniProtKB-KW"/>
</dbReference>
<evidence type="ECO:0000256" key="3">
    <source>
        <dbReference type="ARBA" id="ARBA00022801"/>
    </source>
</evidence>
<dbReference type="GeneID" id="63803137"/>
<evidence type="ECO:0000256" key="6">
    <source>
        <dbReference type="ARBA" id="ARBA00023295"/>
    </source>
</evidence>
<keyword evidence="6 8" id="KW-0326">Glycosidase</keyword>
<keyword evidence="5" id="KW-0119">Carbohydrate metabolism</keyword>